<dbReference type="KEGG" id="eae:EAE_18440"/>
<feature type="domain" description="UspA" evidence="3">
    <location>
        <begin position="1"/>
        <end position="143"/>
    </location>
</feature>
<evidence type="ECO:0000313" key="4">
    <source>
        <dbReference type="EMBL" id="AEG98595.1"/>
    </source>
</evidence>
<dbReference type="InterPro" id="IPR006015">
    <property type="entry name" value="Universal_stress_UspA"/>
</dbReference>
<comment type="similarity">
    <text evidence="1 2">Belongs to the universal stress protein A family.</text>
</comment>
<dbReference type="PATRIC" id="fig|1028307.3.peg.3685"/>
<keyword evidence="5" id="KW-1185">Reference proteome</keyword>
<comment type="subcellular location">
    <subcellularLocation>
        <location evidence="2">Cytoplasm</location>
    </subcellularLocation>
</comment>
<dbReference type="SUPFAM" id="SSF52402">
    <property type="entry name" value="Adenine nucleotide alpha hydrolases-like"/>
    <property type="match status" value="1"/>
</dbReference>
<dbReference type="GO" id="GO:0005737">
    <property type="term" value="C:cytoplasm"/>
    <property type="evidence" value="ECO:0007669"/>
    <property type="project" value="UniProtKB-SubCell"/>
</dbReference>
<protein>
    <recommendedName>
        <fullName evidence="2">Universal stress protein</fullName>
    </recommendedName>
</protein>
<dbReference type="GeneID" id="93311875"/>
<dbReference type="Proteomes" id="UP000008881">
    <property type="component" value="Chromosome"/>
</dbReference>
<dbReference type="CDD" id="cd00293">
    <property type="entry name" value="USP-like"/>
    <property type="match status" value="1"/>
</dbReference>
<dbReference type="HOGENOM" id="CLU_049301_12_0_6"/>
<proteinExistence type="inferred from homology"/>
<sequence length="143" mass="16091">MYKKILLPVDVFEMDLSDKAVRHADFLASAEEGEITLLNVLPNSTSSLLRGFTADIRKFEAYMKEESEKKMRDLSRLFSTPASRIHTHIVFGNVRDEILALSEKEKFDVIVIGSRKPGISTHLLGSNAESVLRYANVPVLVVR</sequence>
<dbReference type="InterPro" id="IPR006016">
    <property type="entry name" value="UspA"/>
</dbReference>
<dbReference type="eggNOG" id="COG0589">
    <property type="taxonomic scope" value="Bacteria"/>
</dbReference>
<dbReference type="RefSeq" id="WP_015366755.1">
    <property type="nucleotide sequence ID" value="NC_015663.1"/>
</dbReference>
<evidence type="ECO:0000259" key="3">
    <source>
        <dbReference type="Pfam" id="PF00582"/>
    </source>
</evidence>
<dbReference type="OrthoDB" id="9792500at2"/>
<organism evidence="4 5">
    <name type="scientific">Klebsiella aerogenes (strain ATCC 13048 / DSM 30053 / CCUG 1429 / JCM 1235 / KCTC 2190 / NBRC 13534 / NCIMB 10102 / NCTC 10006 / CDC 819-56)</name>
    <name type="common">Enterobacter aerogenes</name>
    <dbReference type="NCBI Taxonomy" id="1028307"/>
    <lineage>
        <taxon>Bacteria</taxon>
        <taxon>Pseudomonadati</taxon>
        <taxon>Pseudomonadota</taxon>
        <taxon>Gammaproteobacteria</taxon>
        <taxon>Enterobacterales</taxon>
        <taxon>Enterobacteriaceae</taxon>
        <taxon>Klebsiella/Raoultella group</taxon>
        <taxon>Klebsiella</taxon>
    </lineage>
</organism>
<evidence type="ECO:0000313" key="5">
    <source>
        <dbReference type="Proteomes" id="UP000008881"/>
    </source>
</evidence>
<keyword evidence="2" id="KW-0963">Cytoplasm</keyword>
<reference evidence="4 5" key="1">
    <citation type="journal article" date="2012" name="J. Bacteriol.">
        <title>Complete genome sequence of Enterobacter aerogenes KCTC 2190.</title>
        <authorList>
            <person name="Shin S.H."/>
            <person name="Kim S."/>
            <person name="Kim J.Y."/>
            <person name="Lee S."/>
            <person name="Um Y."/>
            <person name="Oh M.K."/>
            <person name="Kim Y.R."/>
            <person name="Lee J."/>
            <person name="Yang K.S."/>
        </authorList>
    </citation>
    <scope>NUCLEOTIDE SEQUENCE [LARGE SCALE GENOMIC DNA]</scope>
    <source>
        <strain evidence="4 5">KCTC 2190</strain>
    </source>
</reference>
<comment type="function">
    <text evidence="2">Required for resistance to DNA-damaging agents.</text>
</comment>
<dbReference type="Gene3D" id="3.40.50.620">
    <property type="entry name" value="HUPs"/>
    <property type="match status" value="1"/>
</dbReference>
<gene>
    <name evidence="4" type="ordered locus">EAE_18440</name>
</gene>
<dbReference type="InterPro" id="IPR014729">
    <property type="entry name" value="Rossmann-like_a/b/a_fold"/>
</dbReference>
<accession>A0A0H3FSE7</accession>
<dbReference type="EMBL" id="CP002824">
    <property type="protein sequence ID" value="AEG98595.1"/>
    <property type="molecule type" value="Genomic_DNA"/>
</dbReference>
<dbReference type="PANTHER" id="PTHR46268:SF6">
    <property type="entry name" value="UNIVERSAL STRESS PROTEIN UP12"/>
    <property type="match status" value="1"/>
</dbReference>
<dbReference type="Pfam" id="PF00582">
    <property type="entry name" value="Usp"/>
    <property type="match status" value="1"/>
</dbReference>
<evidence type="ECO:0000256" key="1">
    <source>
        <dbReference type="ARBA" id="ARBA00008791"/>
    </source>
</evidence>
<dbReference type="PIRSF" id="PIRSF006276">
    <property type="entry name" value="UspA"/>
    <property type="match status" value="1"/>
</dbReference>
<dbReference type="PANTHER" id="PTHR46268">
    <property type="entry name" value="STRESS RESPONSE PROTEIN NHAX"/>
    <property type="match status" value="1"/>
</dbReference>
<dbReference type="AlphaFoldDB" id="A0A0H3FSE7"/>
<evidence type="ECO:0000256" key="2">
    <source>
        <dbReference type="PIRNR" id="PIRNR006276"/>
    </source>
</evidence>
<name>A0A0H3FSE7_KLEAK</name>
<dbReference type="PRINTS" id="PR01438">
    <property type="entry name" value="UNVRSLSTRESS"/>
</dbReference>